<name>A0A8S1PLB5_PARPR</name>
<dbReference type="Proteomes" id="UP000688137">
    <property type="component" value="Unassembled WGS sequence"/>
</dbReference>
<dbReference type="EMBL" id="CAJJDM010000124">
    <property type="protein sequence ID" value="CAD8103348.1"/>
    <property type="molecule type" value="Genomic_DNA"/>
</dbReference>
<protein>
    <submittedName>
        <fullName evidence="1">Uncharacterized protein</fullName>
    </submittedName>
</protein>
<gene>
    <name evidence="1" type="ORF">PPRIM_AZ9-3.1.T1210003</name>
</gene>
<evidence type="ECO:0000313" key="2">
    <source>
        <dbReference type="Proteomes" id="UP000688137"/>
    </source>
</evidence>
<proteinExistence type="predicted"/>
<accession>A0A8S1PLB5</accession>
<organism evidence="1 2">
    <name type="scientific">Paramecium primaurelia</name>
    <dbReference type="NCBI Taxonomy" id="5886"/>
    <lineage>
        <taxon>Eukaryota</taxon>
        <taxon>Sar</taxon>
        <taxon>Alveolata</taxon>
        <taxon>Ciliophora</taxon>
        <taxon>Intramacronucleata</taxon>
        <taxon>Oligohymenophorea</taxon>
        <taxon>Peniculida</taxon>
        <taxon>Parameciidae</taxon>
        <taxon>Paramecium</taxon>
    </lineage>
</organism>
<keyword evidence="2" id="KW-1185">Reference proteome</keyword>
<comment type="caution">
    <text evidence="1">The sequence shown here is derived from an EMBL/GenBank/DDBJ whole genome shotgun (WGS) entry which is preliminary data.</text>
</comment>
<evidence type="ECO:0000313" key="1">
    <source>
        <dbReference type="EMBL" id="CAD8103348.1"/>
    </source>
</evidence>
<dbReference type="AlphaFoldDB" id="A0A8S1PLB5"/>
<sequence>MDQNLDQQDRDWTDLRGNLQHDINDKCKEIEPKVYTHQYKFIQYWMLINNSLLLNYTENSKTLNFKSLKYQSSLDMPEKIFDMKQMNKIKRQLKNVISLIFPYTIFKGVQSTVFDIT</sequence>
<reference evidence="1" key="1">
    <citation type="submission" date="2021-01" db="EMBL/GenBank/DDBJ databases">
        <authorList>
            <consortium name="Genoscope - CEA"/>
            <person name="William W."/>
        </authorList>
    </citation>
    <scope>NUCLEOTIDE SEQUENCE</scope>
</reference>